<protein>
    <submittedName>
        <fullName evidence="1">Uncharacterized protein</fullName>
    </submittedName>
</protein>
<sequence length="107" mass="12112">MANYNTTKTKNDELHTTLQPKPHTDIAIDNCCHNQTSCLVYKCTTTGCLYILDPSYSKCDVIRLCTCILDPKHCYSVGKIFLSTSSHKLAVYRNSKLAIPRLTLIER</sequence>
<proteinExistence type="predicted"/>
<evidence type="ECO:0000313" key="1">
    <source>
        <dbReference type="EMBL" id="CAK8686849.1"/>
    </source>
</evidence>
<evidence type="ECO:0000313" key="2">
    <source>
        <dbReference type="Proteomes" id="UP001642483"/>
    </source>
</evidence>
<dbReference type="EMBL" id="CAWYQH010000103">
    <property type="protein sequence ID" value="CAK8686849.1"/>
    <property type="molecule type" value="Genomic_DNA"/>
</dbReference>
<reference evidence="1 2" key="1">
    <citation type="submission" date="2024-02" db="EMBL/GenBank/DDBJ databases">
        <authorList>
            <person name="Daric V."/>
            <person name="Darras S."/>
        </authorList>
    </citation>
    <scope>NUCLEOTIDE SEQUENCE [LARGE SCALE GENOMIC DNA]</scope>
</reference>
<gene>
    <name evidence="1" type="ORF">CVLEPA_LOCUS18881</name>
</gene>
<accession>A0ABP0G894</accession>
<dbReference type="Proteomes" id="UP001642483">
    <property type="component" value="Unassembled WGS sequence"/>
</dbReference>
<comment type="caution">
    <text evidence="1">The sequence shown here is derived from an EMBL/GenBank/DDBJ whole genome shotgun (WGS) entry which is preliminary data.</text>
</comment>
<name>A0ABP0G894_CLALP</name>
<keyword evidence="2" id="KW-1185">Reference proteome</keyword>
<organism evidence="1 2">
    <name type="scientific">Clavelina lepadiformis</name>
    <name type="common">Light-bulb sea squirt</name>
    <name type="synonym">Ascidia lepadiformis</name>
    <dbReference type="NCBI Taxonomy" id="159417"/>
    <lineage>
        <taxon>Eukaryota</taxon>
        <taxon>Metazoa</taxon>
        <taxon>Chordata</taxon>
        <taxon>Tunicata</taxon>
        <taxon>Ascidiacea</taxon>
        <taxon>Aplousobranchia</taxon>
        <taxon>Clavelinidae</taxon>
        <taxon>Clavelina</taxon>
    </lineage>
</organism>